<accession>A0A5C3NUD0</accession>
<evidence type="ECO:0000313" key="2">
    <source>
        <dbReference type="EMBL" id="TFK80622.1"/>
    </source>
</evidence>
<sequence>MHSTDTSSICDPLDDDGYDSFEDDTFADYAPSSPPPAPCTFMKPWAAFPQEIFNFIVDAVADDVDEDHMLTLGTLRSCGVVSKAWRTHVQPYLYRVVVITSVADLHKLLDMLDAYPRIARAVERLLICVQYRPDARCGLHLDAPQSAIGLFPSLIQGRLPKLSTLRIEVLSSDGIPRREETLCIPSRFSEHLSMFISTVTSLHLQNMHLPCFSDYMRMLWALPNITVLYCANLRWSAPGLLPACMRDKDKLRLRRRRKFLGPKLKHLTAIQMDVLAMRVFVSALGQSLAHLCIDVTTPDYDIVPRDDLMNLREFTDLTAITLLLEPTGPMQEGHAAIIHEVLRNWMPLANRKDVWLRPLACTTFCTRETYLNVLRSVAQALEPALLDEAPLDDDDLYDSDSARSVVHVVLPQADVRQEAWWTENIYNCFHTFLQIDGIAVDFMDVPDFCRWADIYSRGNEEDGSRRREEESARVDGKEDTEDE</sequence>
<keyword evidence="3" id="KW-1185">Reference proteome</keyword>
<evidence type="ECO:0000256" key="1">
    <source>
        <dbReference type="SAM" id="MobiDB-lite"/>
    </source>
</evidence>
<gene>
    <name evidence="2" type="ORF">K466DRAFT_667567</name>
</gene>
<organism evidence="2 3">
    <name type="scientific">Polyporus arcularius HHB13444</name>
    <dbReference type="NCBI Taxonomy" id="1314778"/>
    <lineage>
        <taxon>Eukaryota</taxon>
        <taxon>Fungi</taxon>
        <taxon>Dikarya</taxon>
        <taxon>Basidiomycota</taxon>
        <taxon>Agaricomycotina</taxon>
        <taxon>Agaricomycetes</taxon>
        <taxon>Polyporales</taxon>
        <taxon>Polyporaceae</taxon>
        <taxon>Polyporus</taxon>
    </lineage>
</organism>
<feature type="compositionally biased region" description="Basic and acidic residues" evidence="1">
    <location>
        <begin position="459"/>
        <end position="477"/>
    </location>
</feature>
<reference evidence="2 3" key="1">
    <citation type="journal article" date="2019" name="Nat. Ecol. Evol.">
        <title>Megaphylogeny resolves global patterns of mushroom evolution.</title>
        <authorList>
            <person name="Varga T."/>
            <person name="Krizsan K."/>
            <person name="Foldi C."/>
            <person name="Dima B."/>
            <person name="Sanchez-Garcia M."/>
            <person name="Sanchez-Ramirez S."/>
            <person name="Szollosi G.J."/>
            <person name="Szarkandi J.G."/>
            <person name="Papp V."/>
            <person name="Albert L."/>
            <person name="Andreopoulos W."/>
            <person name="Angelini C."/>
            <person name="Antonin V."/>
            <person name="Barry K.W."/>
            <person name="Bougher N.L."/>
            <person name="Buchanan P."/>
            <person name="Buyck B."/>
            <person name="Bense V."/>
            <person name="Catcheside P."/>
            <person name="Chovatia M."/>
            <person name="Cooper J."/>
            <person name="Damon W."/>
            <person name="Desjardin D."/>
            <person name="Finy P."/>
            <person name="Geml J."/>
            <person name="Haridas S."/>
            <person name="Hughes K."/>
            <person name="Justo A."/>
            <person name="Karasinski D."/>
            <person name="Kautmanova I."/>
            <person name="Kiss B."/>
            <person name="Kocsube S."/>
            <person name="Kotiranta H."/>
            <person name="LaButti K.M."/>
            <person name="Lechner B.E."/>
            <person name="Liimatainen K."/>
            <person name="Lipzen A."/>
            <person name="Lukacs Z."/>
            <person name="Mihaltcheva S."/>
            <person name="Morgado L.N."/>
            <person name="Niskanen T."/>
            <person name="Noordeloos M.E."/>
            <person name="Ohm R.A."/>
            <person name="Ortiz-Santana B."/>
            <person name="Ovrebo C."/>
            <person name="Racz N."/>
            <person name="Riley R."/>
            <person name="Savchenko A."/>
            <person name="Shiryaev A."/>
            <person name="Soop K."/>
            <person name="Spirin V."/>
            <person name="Szebenyi C."/>
            <person name="Tomsovsky M."/>
            <person name="Tulloss R.E."/>
            <person name="Uehling J."/>
            <person name="Grigoriev I.V."/>
            <person name="Vagvolgyi C."/>
            <person name="Papp T."/>
            <person name="Martin F.M."/>
            <person name="Miettinen O."/>
            <person name="Hibbett D.S."/>
            <person name="Nagy L.G."/>
        </authorList>
    </citation>
    <scope>NUCLEOTIDE SEQUENCE [LARGE SCALE GENOMIC DNA]</scope>
    <source>
        <strain evidence="2 3">HHB13444</strain>
    </source>
</reference>
<proteinExistence type="predicted"/>
<feature type="region of interest" description="Disordered" evidence="1">
    <location>
        <begin position="459"/>
        <end position="483"/>
    </location>
</feature>
<dbReference type="AlphaFoldDB" id="A0A5C3NUD0"/>
<dbReference type="Proteomes" id="UP000308197">
    <property type="component" value="Unassembled WGS sequence"/>
</dbReference>
<protein>
    <submittedName>
        <fullName evidence="2">Uncharacterized protein</fullName>
    </submittedName>
</protein>
<name>A0A5C3NUD0_9APHY</name>
<dbReference type="InParanoid" id="A0A5C3NUD0"/>
<evidence type="ECO:0000313" key="3">
    <source>
        <dbReference type="Proteomes" id="UP000308197"/>
    </source>
</evidence>
<dbReference type="EMBL" id="ML211737">
    <property type="protein sequence ID" value="TFK80622.1"/>
    <property type="molecule type" value="Genomic_DNA"/>
</dbReference>